<evidence type="ECO:0000313" key="2">
    <source>
        <dbReference type="Proteomes" id="UP000004095"/>
    </source>
</evidence>
<dbReference type="EMBL" id="AAWS01000009">
    <property type="protein sequence ID" value="EAY29700.1"/>
    <property type="molecule type" value="Genomic_DNA"/>
</dbReference>
<protein>
    <submittedName>
        <fullName evidence="1">Uncharacterized protein</fullName>
    </submittedName>
</protein>
<comment type="caution">
    <text evidence="1">The sequence shown here is derived from an EMBL/GenBank/DDBJ whole genome shotgun (WGS) entry which is preliminary data.</text>
</comment>
<sequence length="44" mass="4789">MWTDLLSSLDGATATVMAKTNQPSFVSIQLYTCDIDSPLDILIV</sequence>
<name>A1ZI32_MICM2</name>
<dbReference type="AlphaFoldDB" id="A1ZI32"/>
<proteinExistence type="predicted"/>
<keyword evidence="2" id="KW-1185">Reference proteome</keyword>
<evidence type="ECO:0000313" key="1">
    <source>
        <dbReference type="EMBL" id="EAY29700.1"/>
    </source>
</evidence>
<reference evidence="1 2" key="1">
    <citation type="submission" date="2007-01" db="EMBL/GenBank/DDBJ databases">
        <authorList>
            <person name="Haygood M."/>
            <person name="Podell S."/>
            <person name="Anderson C."/>
            <person name="Hopkinson B."/>
            <person name="Roe K."/>
            <person name="Barbeau K."/>
            <person name="Gaasterland T."/>
            <person name="Ferriera S."/>
            <person name="Johnson J."/>
            <person name="Kravitz S."/>
            <person name="Beeson K."/>
            <person name="Sutton G."/>
            <person name="Rogers Y.-H."/>
            <person name="Friedman R."/>
            <person name="Frazier M."/>
            <person name="Venter J.C."/>
        </authorList>
    </citation>
    <scope>NUCLEOTIDE SEQUENCE [LARGE SCALE GENOMIC DNA]</scope>
    <source>
        <strain evidence="1 2">ATCC 23134</strain>
    </source>
</reference>
<accession>A1ZI32</accession>
<gene>
    <name evidence="1" type="ORF">M23134_05572</name>
</gene>
<organism evidence="1 2">
    <name type="scientific">Microscilla marina ATCC 23134</name>
    <dbReference type="NCBI Taxonomy" id="313606"/>
    <lineage>
        <taxon>Bacteria</taxon>
        <taxon>Pseudomonadati</taxon>
        <taxon>Bacteroidota</taxon>
        <taxon>Cytophagia</taxon>
        <taxon>Cytophagales</taxon>
        <taxon>Microscillaceae</taxon>
        <taxon>Microscilla</taxon>
    </lineage>
</organism>
<dbReference type="Proteomes" id="UP000004095">
    <property type="component" value="Unassembled WGS sequence"/>
</dbReference>